<evidence type="ECO:0000313" key="3">
    <source>
        <dbReference type="EMBL" id="PHT72015.1"/>
    </source>
</evidence>
<comment type="catalytic activity">
    <reaction evidence="1">
        <text>a long-chain fatty acyl-CoA + 2 NADPH + 2 H(+) = a long-chain primary fatty alcohol + 2 NADP(+) + CoA</text>
        <dbReference type="Rhea" id="RHEA:52716"/>
        <dbReference type="ChEBI" id="CHEBI:15378"/>
        <dbReference type="ChEBI" id="CHEBI:57287"/>
        <dbReference type="ChEBI" id="CHEBI:57783"/>
        <dbReference type="ChEBI" id="CHEBI:58349"/>
        <dbReference type="ChEBI" id="CHEBI:77396"/>
        <dbReference type="ChEBI" id="CHEBI:83139"/>
        <dbReference type="EC" id="1.2.1.84"/>
    </reaction>
</comment>
<keyword evidence="1" id="KW-0560">Oxidoreductase</keyword>
<dbReference type="EMBL" id="AYRZ02000009">
    <property type="protein sequence ID" value="PHT72015.1"/>
    <property type="molecule type" value="Genomic_DNA"/>
</dbReference>
<dbReference type="PANTHER" id="PTHR11011:SF95">
    <property type="entry name" value="FATTY ACYL-COA REDUCTASE"/>
    <property type="match status" value="1"/>
</dbReference>
<gene>
    <name evidence="3" type="ORF">T459_22800</name>
</gene>
<keyword evidence="1" id="KW-0444">Lipid biosynthesis</keyword>
<organism evidence="3 4">
    <name type="scientific">Capsicum annuum</name>
    <name type="common">Capsicum pepper</name>
    <dbReference type="NCBI Taxonomy" id="4072"/>
    <lineage>
        <taxon>Eukaryota</taxon>
        <taxon>Viridiplantae</taxon>
        <taxon>Streptophyta</taxon>
        <taxon>Embryophyta</taxon>
        <taxon>Tracheophyta</taxon>
        <taxon>Spermatophyta</taxon>
        <taxon>Magnoliopsida</taxon>
        <taxon>eudicotyledons</taxon>
        <taxon>Gunneridae</taxon>
        <taxon>Pentapetalae</taxon>
        <taxon>asterids</taxon>
        <taxon>lamiids</taxon>
        <taxon>Solanales</taxon>
        <taxon>Solanaceae</taxon>
        <taxon>Solanoideae</taxon>
        <taxon>Capsiceae</taxon>
        <taxon>Capsicum</taxon>
    </lineage>
</organism>
<proteinExistence type="inferred from homology"/>
<dbReference type="Proteomes" id="UP000222542">
    <property type="component" value="Unassembled WGS sequence"/>
</dbReference>
<accession>A0A2G2YQR5</accession>
<comment type="caution">
    <text evidence="3">The sequence shown here is derived from an EMBL/GenBank/DDBJ whole genome shotgun (WGS) entry which is preliminary data.</text>
</comment>
<sequence length="146" mass="16475">MKDLASERAKLYGWQDTYSFTKAIGEMIIDNMREDIPIVIIRPSVITRSYEEPFQDGYKDSGEYPCCFGDPSSLVDVVPVDVVVNTTTAAIAKHGHLQIPELNDVYHATSSYMNPLSLSQLFNYCYEFFNSSPSVNSKGDQMKIKK</sequence>
<dbReference type="OMA" id="YCYEFFN"/>
<dbReference type="AlphaFoldDB" id="A0A2G2YQR5"/>
<dbReference type="STRING" id="4072.A0A2G2YQR5"/>
<dbReference type="PANTHER" id="PTHR11011">
    <property type="entry name" value="MALE STERILITY PROTEIN 2-RELATED"/>
    <property type="match status" value="1"/>
</dbReference>
<feature type="domain" description="Thioester reductase (TE)" evidence="2">
    <location>
        <begin position="3"/>
        <end position="86"/>
    </location>
</feature>
<dbReference type="GO" id="GO:0080019">
    <property type="term" value="F:alcohol-forming very long-chain fatty acyl-CoA reductase activity"/>
    <property type="evidence" value="ECO:0007669"/>
    <property type="project" value="InterPro"/>
</dbReference>
<dbReference type="InterPro" id="IPR026055">
    <property type="entry name" value="FAR"/>
</dbReference>
<reference evidence="3 4" key="2">
    <citation type="journal article" date="2017" name="Genome Biol.">
        <title>New reference genome sequences of hot pepper reveal the massive evolution of plant disease-resistance genes by retroduplication.</title>
        <authorList>
            <person name="Kim S."/>
            <person name="Park J."/>
            <person name="Yeom S.I."/>
            <person name="Kim Y.M."/>
            <person name="Seo E."/>
            <person name="Kim K.T."/>
            <person name="Kim M.S."/>
            <person name="Lee J.M."/>
            <person name="Cheong K."/>
            <person name="Shin H.S."/>
            <person name="Kim S.B."/>
            <person name="Han K."/>
            <person name="Lee J."/>
            <person name="Park M."/>
            <person name="Lee H.A."/>
            <person name="Lee H.Y."/>
            <person name="Lee Y."/>
            <person name="Oh S."/>
            <person name="Lee J.H."/>
            <person name="Choi E."/>
            <person name="Choi E."/>
            <person name="Lee S.E."/>
            <person name="Jeon J."/>
            <person name="Kim H."/>
            <person name="Choi G."/>
            <person name="Song H."/>
            <person name="Lee J."/>
            <person name="Lee S.C."/>
            <person name="Kwon J.K."/>
            <person name="Lee H.Y."/>
            <person name="Koo N."/>
            <person name="Hong Y."/>
            <person name="Kim R.W."/>
            <person name="Kang W.H."/>
            <person name="Huh J.H."/>
            <person name="Kang B.C."/>
            <person name="Yang T.J."/>
            <person name="Lee Y.H."/>
            <person name="Bennetzen J.L."/>
            <person name="Choi D."/>
        </authorList>
    </citation>
    <scope>NUCLEOTIDE SEQUENCE [LARGE SCALE GENOMIC DNA]</scope>
    <source>
        <strain evidence="4">cv. CM334</strain>
    </source>
</reference>
<dbReference type="GO" id="GO:0102965">
    <property type="term" value="F:alcohol-forming long-chain fatty acyl-CoA reductase activity"/>
    <property type="evidence" value="ECO:0007669"/>
    <property type="project" value="UniProtKB-EC"/>
</dbReference>
<dbReference type="GO" id="GO:0006629">
    <property type="term" value="P:lipid metabolic process"/>
    <property type="evidence" value="ECO:0007669"/>
    <property type="project" value="UniProtKB-KW"/>
</dbReference>
<dbReference type="InterPro" id="IPR013120">
    <property type="entry name" value="FAR_NAD-bd"/>
</dbReference>
<dbReference type="SUPFAM" id="SSF51735">
    <property type="entry name" value="NAD(P)-binding Rossmann-fold domains"/>
    <property type="match status" value="1"/>
</dbReference>
<keyword evidence="4" id="KW-1185">Reference proteome</keyword>
<keyword evidence="1" id="KW-0443">Lipid metabolism</keyword>
<dbReference type="InterPro" id="IPR036291">
    <property type="entry name" value="NAD(P)-bd_dom_sf"/>
</dbReference>
<comment type="function">
    <text evidence="1">Catalyzes the reduction of fatty acyl-CoA to fatty alcohols.</text>
</comment>
<evidence type="ECO:0000259" key="2">
    <source>
        <dbReference type="Pfam" id="PF07993"/>
    </source>
</evidence>
<reference evidence="3 4" key="1">
    <citation type="journal article" date="2014" name="Nat. Genet.">
        <title>Genome sequence of the hot pepper provides insights into the evolution of pungency in Capsicum species.</title>
        <authorList>
            <person name="Kim S."/>
            <person name="Park M."/>
            <person name="Yeom S.I."/>
            <person name="Kim Y.M."/>
            <person name="Lee J.M."/>
            <person name="Lee H.A."/>
            <person name="Seo E."/>
            <person name="Choi J."/>
            <person name="Cheong K."/>
            <person name="Kim K.T."/>
            <person name="Jung K."/>
            <person name="Lee G.W."/>
            <person name="Oh S.K."/>
            <person name="Bae C."/>
            <person name="Kim S.B."/>
            <person name="Lee H.Y."/>
            <person name="Kim S.Y."/>
            <person name="Kim M.S."/>
            <person name="Kang B.C."/>
            <person name="Jo Y.D."/>
            <person name="Yang H.B."/>
            <person name="Jeong H.J."/>
            <person name="Kang W.H."/>
            <person name="Kwon J.K."/>
            <person name="Shin C."/>
            <person name="Lim J.Y."/>
            <person name="Park J.H."/>
            <person name="Huh J.H."/>
            <person name="Kim J.S."/>
            <person name="Kim B.D."/>
            <person name="Cohen O."/>
            <person name="Paran I."/>
            <person name="Suh M.C."/>
            <person name="Lee S.B."/>
            <person name="Kim Y.K."/>
            <person name="Shin Y."/>
            <person name="Noh S.J."/>
            <person name="Park J."/>
            <person name="Seo Y.S."/>
            <person name="Kwon S.Y."/>
            <person name="Kim H.A."/>
            <person name="Park J.M."/>
            <person name="Kim H.J."/>
            <person name="Choi S.B."/>
            <person name="Bosland P.W."/>
            <person name="Reeves G."/>
            <person name="Jo S.H."/>
            <person name="Lee B.W."/>
            <person name="Cho H.T."/>
            <person name="Choi H.S."/>
            <person name="Lee M.S."/>
            <person name="Yu Y."/>
            <person name="Do Choi Y."/>
            <person name="Park B.S."/>
            <person name="van Deynze A."/>
            <person name="Ashrafi H."/>
            <person name="Hill T."/>
            <person name="Kim W.T."/>
            <person name="Pai H.S."/>
            <person name="Ahn H.K."/>
            <person name="Yeam I."/>
            <person name="Giovannoni J.J."/>
            <person name="Rose J.K."/>
            <person name="Sorensen I."/>
            <person name="Lee S.J."/>
            <person name="Kim R.W."/>
            <person name="Choi I.Y."/>
            <person name="Choi B.S."/>
            <person name="Lim J.S."/>
            <person name="Lee Y.H."/>
            <person name="Choi D."/>
        </authorList>
    </citation>
    <scope>NUCLEOTIDE SEQUENCE [LARGE SCALE GENOMIC DNA]</scope>
    <source>
        <strain evidence="4">cv. CM334</strain>
    </source>
</reference>
<dbReference type="Gene3D" id="3.40.50.720">
    <property type="entry name" value="NAD(P)-binding Rossmann-like Domain"/>
    <property type="match status" value="1"/>
</dbReference>
<dbReference type="Gramene" id="PHT72015">
    <property type="protein sequence ID" value="PHT72015"/>
    <property type="gene ID" value="T459_22800"/>
</dbReference>
<keyword evidence="1" id="KW-0521">NADP</keyword>
<comment type="similarity">
    <text evidence="1">Belongs to the fatty acyl-CoA reductase family.</text>
</comment>
<name>A0A2G2YQR5_CAPAN</name>
<protein>
    <recommendedName>
        <fullName evidence="1">Fatty acyl-CoA reductase</fullName>
        <ecNumber evidence="1">1.2.1.84</ecNumber>
    </recommendedName>
</protein>
<dbReference type="EC" id="1.2.1.84" evidence="1"/>
<dbReference type="Pfam" id="PF07993">
    <property type="entry name" value="NAD_binding_4"/>
    <property type="match status" value="1"/>
</dbReference>
<evidence type="ECO:0000313" key="4">
    <source>
        <dbReference type="Proteomes" id="UP000222542"/>
    </source>
</evidence>
<evidence type="ECO:0000256" key="1">
    <source>
        <dbReference type="RuleBase" id="RU363097"/>
    </source>
</evidence>